<keyword evidence="4" id="KW-1185">Reference proteome</keyword>
<dbReference type="Pfam" id="PF13349">
    <property type="entry name" value="DUF4097"/>
    <property type="match status" value="1"/>
</dbReference>
<name>A0A839EVU7_9GAMM</name>
<feature type="signal peptide" evidence="1">
    <location>
        <begin position="1"/>
        <end position="20"/>
    </location>
</feature>
<keyword evidence="1" id="KW-0732">Signal</keyword>
<feature type="chain" id="PRO_5032825537" description="DUF4097 domain-containing protein" evidence="1">
    <location>
        <begin position="21"/>
        <end position="286"/>
    </location>
</feature>
<evidence type="ECO:0000256" key="1">
    <source>
        <dbReference type="SAM" id="SignalP"/>
    </source>
</evidence>
<comment type="caution">
    <text evidence="3">The sequence shown here is derived from an EMBL/GenBank/DDBJ whole genome shotgun (WGS) entry which is preliminary data.</text>
</comment>
<protein>
    <recommendedName>
        <fullName evidence="2">DUF4097 domain-containing protein</fullName>
    </recommendedName>
</protein>
<evidence type="ECO:0000313" key="3">
    <source>
        <dbReference type="EMBL" id="MBA8888707.1"/>
    </source>
</evidence>
<dbReference type="EMBL" id="JACGXL010000005">
    <property type="protein sequence ID" value="MBA8888707.1"/>
    <property type="molecule type" value="Genomic_DNA"/>
</dbReference>
<feature type="domain" description="DUF4097" evidence="2">
    <location>
        <begin position="150"/>
        <end position="262"/>
    </location>
</feature>
<gene>
    <name evidence="3" type="ORF">FHW12_002943</name>
</gene>
<accession>A0A839EVU7</accession>
<dbReference type="AlphaFoldDB" id="A0A839EVU7"/>
<evidence type="ECO:0000313" key="4">
    <source>
        <dbReference type="Proteomes" id="UP000550401"/>
    </source>
</evidence>
<evidence type="ECO:0000259" key="2">
    <source>
        <dbReference type="Pfam" id="PF13349"/>
    </source>
</evidence>
<dbReference type="RefSeq" id="WP_182531764.1">
    <property type="nucleotide sequence ID" value="NZ_JACGXL010000005.1"/>
</dbReference>
<proteinExistence type="predicted"/>
<sequence>MRTVVFAAALAALHGCAHVAADHPAAPQPAPAPPVDIATAQPERLDFSATLADGEAVTIDNPYGDVRLRFGGFAHALEIHAVLQQPANATPIAVQPDEASGRYRFAPRLPAGAIAAEGQRLDVVAFIPLGHAVAVRTEQGLIESHGVRGDIDLESVSGDIAIRGTQGRVQAQTGIGAIEASFNAAPKASRQRLATSTGNIVLAIDDRLDAALELSTSGVFATEFSLDVERLANQEPNKRARTVIGDDDAHITVESRRGEIRLLRRSAFTPLGGKSADQEYEDNDSD</sequence>
<dbReference type="InterPro" id="IPR025164">
    <property type="entry name" value="Toastrack_DUF4097"/>
</dbReference>
<reference evidence="3 4" key="1">
    <citation type="submission" date="2020-07" db="EMBL/GenBank/DDBJ databases">
        <title>Genomic Encyclopedia of Type Strains, Phase IV (KMG-V): Genome sequencing to study the core and pangenomes of soil and plant-associated prokaryotes.</title>
        <authorList>
            <person name="Whitman W."/>
        </authorList>
    </citation>
    <scope>NUCLEOTIDE SEQUENCE [LARGE SCALE GENOMIC DNA]</scope>
    <source>
        <strain evidence="3 4">RH2WT43</strain>
    </source>
</reference>
<organism evidence="3 4">
    <name type="scientific">Dokdonella fugitiva</name>
    <dbReference type="NCBI Taxonomy" id="328517"/>
    <lineage>
        <taxon>Bacteria</taxon>
        <taxon>Pseudomonadati</taxon>
        <taxon>Pseudomonadota</taxon>
        <taxon>Gammaproteobacteria</taxon>
        <taxon>Lysobacterales</taxon>
        <taxon>Rhodanobacteraceae</taxon>
        <taxon>Dokdonella</taxon>
    </lineage>
</organism>
<dbReference type="Proteomes" id="UP000550401">
    <property type="component" value="Unassembled WGS sequence"/>
</dbReference>